<feature type="domain" description="Smf/DprA SLOG" evidence="3">
    <location>
        <begin position="89"/>
        <end position="299"/>
    </location>
</feature>
<keyword evidence="7" id="KW-1185">Reference proteome</keyword>
<evidence type="ECO:0000256" key="2">
    <source>
        <dbReference type="SAM" id="MobiDB-lite"/>
    </source>
</evidence>
<dbReference type="RefSeq" id="WP_062818951.1">
    <property type="nucleotide sequence ID" value="NZ_CP014352.1"/>
</dbReference>
<gene>
    <name evidence="5" type="ORF">A8L58_03915</name>
    <name evidence="4" type="ORF">AXH35_02450</name>
</gene>
<reference evidence="4 6" key="2">
    <citation type="submission" date="2016-02" db="EMBL/GenBank/DDBJ databases">
        <title>Complete Genome Sequence of Propionibacterium acidipropionici ATCC 55737.</title>
        <authorList>
            <person name="Luna Flores C.H."/>
            <person name="Nielsen L.K."/>
            <person name="Marcellin E."/>
        </authorList>
    </citation>
    <scope>NUCLEOTIDE SEQUENCE [LARGE SCALE GENOMIC DNA]</scope>
    <source>
        <strain evidence="4 6">ATCC 55737</strain>
    </source>
</reference>
<feature type="compositionally biased region" description="Basic and acidic residues" evidence="2">
    <location>
        <begin position="326"/>
        <end position="335"/>
    </location>
</feature>
<name>A0AAC8YD35_9ACTN</name>
<evidence type="ECO:0000313" key="7">
    <source>
        <dbReference type="Proteomes" id="UP000178666"/>
    </source>
</evidence>
<dbReference type="AlphaFoldDB" id="A0AAC8YD35"/>
<dbReference type="Proteomes" id="UP000075221">
    <property type="component" value="Chromosome"/>
</dbReference>
<dbReference type="SUPFAM" id="SSF102405">
    <property type="entry name" value="MCP/YpsA-like"/>
    <property type="match status" value="1"/>
</dbReference>
<dbReference type="Gene3D" id="3.40.50.450">
    <property type="match status" value="1"/>
</dbReference>
<dbReference type="EMBL" id="CP014352">
    <property type="protein sequence ID" value="AMS04508.1"/>
    <property type="molecule type" value="Genomic_DNA"/>
</dbReference>
<evidence type="ECO:0000313" key="4">
    <source>
        <dbReference type="EMBL" id="AMS04508.1"/>
    </source>
</evidence>
<evidence type="ECO:0000313" key="5">
    <source>
        <dbReference type="EMBL" id="AOZ46001.1"/>
    </source>
</evidence>
<evidence type="ECO:0000259" key="3">
    <source>
        <dbReference type="Pfam" id="PF02481"/>
    </source>
</evidence>
<comment type="similarity">
    <text evidence="1">Belongs to the DprA/Smf family.</text>
</comment>
<sequence length="335" mass="34646">MASIAEQVTGERMARMVLSMIAEPDDQATGRVLAQVGGVETLALIGNNEPIPGMARAEAMVRREHLAPHLHQGLAARAVEAEERGIGTLIPADPAWPAGVNDLGVRGPYVLWTRGATSLLTSPFRERVTVTGARAATAYGMEVASDLAGNLANDERVIVAGGAFGIEGAAHWGALARGGHTVAVLAGGVDRAYPSAHRELLERIGDVGLLVSELPPGAAPSRQRFVARGRLLAGLSGVTVIPEASLRAGAMRTAAHAHALGRGVGAVLGPVTSVTSDGPHDLIKRGITSMVTTTSDVTVLLDSGPEASRNLSRSEPGAEFTCRRPSSSEEPGRSI</sequence>
<dbReference type="InterPro" id="IPR003488">
    <property type="entry name" value="DprA"/>
</dbReference>
<reference evidence="5 7" key="1">
    <citation type="journal article" date="2016" name="Plant Dis.">
        <title>Improved production of propionic acid using genome shuffling.</title>
        <authorList>
            <person name="Luna-Flores C.H."/>
            <person name="Palfreyman R.W."/>
            <person name="Kromer J.O."/>
            <person name="Nielsen L.K."/>
            <person name="Marcellin E."/>
        </authorList>
    </citation>
    <scope>NUCLEOTIDE SEQUENCE [LARGE SCALE GENOMIC DNA]</scope>
    <source>
        <strain evidence="5 7">F3E8</strain>
    </source>
</reference>
<organism evidence="4 6">
    <name type="scientific">Acidipropionibacterium acidipropionici</name>
    <dbReference type="NCBI Taxonomy" id="1748"/>
    <lineage>
        <taxon>Bacteria</taxon>
        <taxon>Bacillati</taxon>
        <taxon>Actinomycetota</taxon>
        <taxon>Actinomycetes</taxon>
        <taxon>Propionibacteriales</taxon>
        <taxon>Propionibacteriaceae</taxon>
        <taxon>Acidipropionibacterium</taxon>
    </lineage>
</organism>
<dbReference type="EMBL" id="CP015970">
    <property type="protein sequence ID" value="AOZ46001.1"/>
    <property type="molecule type" value="Genomic_DNA"/>
</dbReference>
<protein>
    <submittedName>
        <fullName evidence="4">DNA processing protein DprA</fullName>
    </submittedName>
</protein>
<feature type="region of interest" description="Disordered" evidence="2">
    <location>
        <begin position="304"/>
        <end position="335"/>
    </location>
</feature>
<evidence type="ECO:0000313" key="6">
    <source>
        <dbReference type="Proteomes" id="UP000075221"/>
    </source>
</evidence>
<proteinExistence type="inferred from homology"/>
<dbReference type="GO" id="GO:0009294">
    <property type="term" value="P:DNA-mediated transformation"/>
    <property type="evidence" value="ECO:0007669"/>
    <property type="project" value="InterPro"/>
</dbReference>
<dbReference type="Proteomes" id="UP000178666">
    <property type="component" value="Chromosome"/>
</dbReference>
<dbReference type="Pfam" id="PF02481">
    <property type="entry name" value="DNA_processg_A"/>
    <property type="match status" value="1"/>
</dbReference>
<evidence type="ECO:0000256" key="1">
    <source>
        <dbReference type="ARBA" id="ARBA00006525"/>
    </source>
</evidence>
<dbReference type="PANTHER" id="PTHR43022">
    <property type="entry name" value="PROTEIN SMF"/>
    <property type="match status" value="1"/>
</dbReference>
<dbReference type="InterPro" id="IPR057666">
    <property type="entry name" value="DrpA_SLOG"/>
</dbReference>
<dbReference type="PANTHER" id="PTHR43022:SF1">
    <property type="entry name" value="PROTEIN SMF"/>
    <property type="match status" value="1"/>
</dbReference>
<accession>A0AAC8YD35</accession>